<dbReference type="GO" id="GO:0046872">
    <property type="term" value="F:metal ion binding"/>
    <property type="evidence" value="ECO:0007669"/>
    <property type="project" value="UniProtKB-KW"/>
</dbReference>
<protein>
    <submittedName>
        <fullName evidence="7">Dyp-type peroxidase</fullName>
    </submittedName>
</protein>
<dbReference type="GO" id="GO:0004601">
    <property type="term" value="F:peroxidase activity"/>
    <property type="evidence" value="ECO:0007669"/>
    <property type="project" value="UniProtKB-KW"/>
</dbReference>
<evidence type="ECO:0000256" key="3">
    <source>
        <dbReference type="ARBA" id="ARBA00022723"/>
    </source>
</evidence>
<evidence type="ECO:0000256" key="4">
    <source>
        <dbReference type="ARBA" id="ARBA00023002"/>
    </source>
</evidence>
<dbReference type="GO" id="GO:0005829">
    <property type="term" value="C:cytosol"/>
    <property type="evidence" value="ECO:0007669"/>
    <property type="project" value="TreeGrafter"/>
</dbReference>
<dbReference type="InterPro" id="IPR048328">
    <property type="entry name" value="Dyp_perox_C"/>
</dbReference>
<keyword evidence="4" id="KW-0560">Oxidoreductase</keyword>
<evidence type="ECO:0000256" key="5">
    <source>
        <dbReference type="ARBA" id="ARBA00023004"/>
    </source>
</evidence>
<dbReference type="Pfam" id="PF20628">
    <property type="entry name" value="Dyp_perox_C"/>
    <property type="match status" value="1"/>
</dbReference>
<reference evidence="7 8" key="1">
    <citation type="submission" date="2020-08" db="EMBL/GenBank/DDBJ databases">
        <title>Genome sequence of Diaphorobacter ruginosibacter DSM 27467T.</title>
        <authorList>
            <person name="Hyun D.-W."/>
            <person name="Bae J.-W."/>
        </authorList>
    </citation>
    <scope>NUCLEOTIDE SEQUENCE [LARGE SCALE GENOMIC DNA]</scope>
    <source>
        <strain evidence="7 8">DSM 27467</strain>
    </source>
</reference>
<dbReference type="PANTHER" id="PTHR30521">
    <property type="entry name" value="DEFERROCHELATASE/PEROXIDASE"/>
    <property type="match status" value="1"/>
</dbReference>
<name>A0A7G9RIU6_9BURK</name>
<comment type="cofactor">
    <cofactor evidence="1">
        <name>heme b</name>
        <dbReference type="ChEBI" id="CHEBI:60344"/>
    </cofactor>
</comment>
<dbReference type="Proteomes" id="UP000515811">
    <property type="component" value="Chromosome"/>
</dbReference>
<accession>A0A7G9RIU6</accession>
<proteinExistence type="predicted"/>
<dbReference type="InterPro" id="IPR006314">
    <property type="entry name" value="Dyp_peroxidase"/>
</dbReference>
<keyword evidence="5" id="KW-0408">Iron</keyword>
<evidence type="ECO:0000256" key="2">
    <source>
        <dbReference type="ARBA" id="ARBA00022559"/>
    </source>
</evidence>
<keyword evidence="2 7" id="KW-0575">Peroxidase</keyword>
<dbReference type="KEGG" id="drg:H9K76_12695"/>
<dbReference type="RefSeq" id="WP_187595794.1">
    <property type="nucleotide sequence ID" value="NZ_CP060714.1"/>
</dbReference>
<dbReference type="PANTHER" id="PTHR30521:SF0">
    <property type="entry name" value="DYP-TYPE PEROXIDASE FAMILY PROTEIN"/>
    <property type="match status" value="1"/>
</dbReference>
<dbReference type="NCBIfam" id="TIGR01413">
    <property type="entry name" value="Dyp_perox_fam"/>
    <property type="match status" value="1"/>
</dbReference>
<organism evidence="7 8">
    <name type="scientific">Diaphorobacter ruginosibacter</name>
    <dbReference type="NCBI Taxonomy" id="1715720"/>
    <lineage>
        <taxon>Bacteria</taxon>
        <taxon>Pseudomonadati</taxon>
        <taxon>Pseudomonadota</taxon>
        <taxon>Betaproteobacteria</taxon>
        <taxon>Burkholderiales</taxon>
        <taxon>Comamonadaceae</taxon>
        <taxon>Diaphorobacter</taxon>
    </lineage>
</organism>
<dbReference type="AlphaFoldDB" id="A0A7G9RIU6"/>
<sequence>MQNAIRTTHSTTVACQPGILQPIPAVARYVFFRIAETADAASLQASLTRMKSLVDGESTVAALGPQLVNRLGAEVPRLREFPALSGPEGLSVPSTPATLLLWLRGSDRGDQVNRTRALAQLLRPAFEVEHIVDAFRHGPVNKAHAHDLTGYEDGTENPEGEEAEAAAFVQGTTPQMDGSSFLANQRWLHDYEQFESFGTLERDHIMGRRLSDNEELEDAPETAHVKRTAQESFDPEAFVLRRSMPWLHSEGGRDASGLMFAAFGCSLDAFEVQMRRMAGLDDGLVDGLFRFSRPLTGSYLWCPPMHNGQLQLAQIGL</sequence>
<evidence type="ECO:0000259" key="6">
    <source>
        <dbReference type="Pfam" id="PF20628"/>
    </source>
</evidence>
<feature type="domain" description="Dyp-type peroxidase C-terminal" evidence="6">
    <location>
        <begin position="145"/>
        <end position="305"/>
    </location>
</feature>
<gene>
    <name evidence="7" type="ORF">H9K76_12695</name>
</gene>
<dbReference type="InterPro" id="IPR011008">
    <property type="entry name" value="Dimeric_a/b-barrel"/>
</dbReference>
<dbReference type="SUPFAM" id="SSF54909">
    <property type="entry name" value="Dimeric alpha+beta barrel"/>
    <property type="match status" value="1"/>
</dbReference>
<dbReference type="GO" id="GO:0020037">
    <property type="term" value="F:heme binding"/>
    <property type="evidence" value="ECO:0007669"/>
    <property type="project" value="InterPro"/>
</dbReference>
<dbReference type="PROSITE" id="PS51404">
    <property type="entry name" value="DYP_PEROXIDASE"/>
    <property type="match status" value="1"/>
</dbReference>
<evidence type="ECO:0000313" key="8">
    <source>
        <dbReference type="Proteomes" id="UP000515811"/>
    </source>
</evidence>
<keyword evidence="3" id="KW-0479">Metal-binding</keyword>
<evidence type="ECO:0000256" key="1">
    <source>
        <dbReference type="ARBA" id="ARBA00001970"/>
    </source>
</evidence>
<keyword evidence="8" id="KW-1185">Reference proteome</keyword>
<dbReference type="EMBL" id="CP060714">
    <property type="protein sequence ID" value="QNN55521.1"/>
    <property type="molecule type" value="Genomic_DNA"/>
</dbReference>
<evidence type="ECO:0000313" key="7">
    <source>
        <dbReference type="EMBL" id="QNN55521.1"/>
    </source>
</evidence>